<dbReference type="EMBL" id="KZ992920">
    <property type="protein sequence ID" value="RKP06261.1"/>
    <property type="molecule type" value="Genomic_DNA"/>
</dbReference>
<accession>A0A4P9XLM9</accession>
<sequence length="112" mass="12816">YMREETSAACQLFAQMTSLIAYYMQVKLPFTLVNCGAESWTWRMAIRLRLTCRLGRSTAPLHLSESNGDQFTRGFAMLCYDVSYLCHQRGLPVSLELAPAVAWNLWRCCRAP</sequence>
<feature type="non-terminal residue" evidence="1">
    <location>
        <position position="112"/>
    </location>
</feature>
<protein>
    <submittedName>
        <fullName evidence="1">Uncharacterized protein</fullName>
    </submittedName>
</protein>
<evidence type="ECO:0000313" key="2">
    <source>
        <dbReference type="Proteomes" id="UP000271241"/>
    </source>
</evidence>
<dbReference type="STRING" id="78915.A0A4P9XLM9"/>
<name>A0A4P9XLM9_9FUNG</name>
<proteinExistence type="predicted"/>
<gene>
    <name evidence="1" type="ORF">THASP1DRAFT_3617</name>
</gene>
<reference evidence="2" key="1">
    <citation type="journal article" date="2018" name="Nat. Microbiol.">
        <title>Leveraging single-cell genomics to expand the fungal tree of life.</title>
        <authorList>
            <person name="Ahrendt S.R."/>
            <person name="Quandt C.A."/>
            <person name="Ciobanu D."/>
            <person name="Clum A."/>
            <person name="Salamov A."/>
            <person name="Andreopoulos B."/>
            <person name="Cheng J.F."/>
            <person name="Woyke T."/>
            <person name="Pelin A."/>
            <person name="Henrissat B."/>
            <person name="Reynolds N.K."/>
            <person name="Benny G.L."/>
            <person name="Smith M.E."/>
            <person name="James T.Y."/>
            <person name="Grigoriev I.V."/>
        </authorList>
    </citation>
    <scope>NUCLEOTIDE SEQUENCE [LARGE SCALE GENOMIC DNA]</scope>
    <source>
        <strain evidence="2">RSA 1356</strain>
    </source>
</reference>
<organism evidence="1 2">
    <name type="scientific">Thamnocephalis sphaerospora</name>
    <dbReference type="NCBI Taxonomy" id="78915"/>
    <lineage>
        <taxon>Eukaryota</taxon>
        <taxon>Fungi</taxon>
        <taxon>Fungi incertae sedis</taxon>
        <taxon>Zoopagomycota</taxon>
        <taxon>Zoopagomycotina</taxon>
        <taxon>Zoopagomycetes</taxon>
        <taxon>Zoopagales</taxon>
        <taxon>Sigmoideomycetaceae</taxon>
        <taxon>Thamnocephalis</taxon>
    </lineage>
</organism>
<evidence type="ECO:0000313" key="1">
    <source>
        <dbReference type="EMBL" id="RKP06261.1"/>
    </source>
</evidence>
<dbReference type="AlphaFoldDB" id="A0A4P9XLM9"/>
<dbReference type="OrthoDB" id="16772at2759"/>
<keyword evidence="2" id="KW-1185">Reference proteome</keyword>
<feature type="non-terminal residue" evidence="1">
    <location>
        <position position="1"/>
    </location>
</feature>
<dbReference type="Proteomes" id="UP000271241">
    <property type="component" value="Unassembled WGS sequence"/>
</dbReference>